<protein>
    <recommendedName>
        <fullName evidence="1">DUF7730 domain-containing protein</fullName>
    </recommendedName>
</protein>
<dbReference type="PANTHER" id="PTHR42085">
    <property type="entry name" value="F-BOX DOMAIN-CONTAINING PROTEIN"/>
    <property type="match status" value="1"/>
</dbReference>
<dbReference type="PANTHER" id="PTHR42085:SF2">
    <property type="entry name" value="F-BOX DOMAIN-CONTAINING PROTEIN"/>
    <property type="match status" value="1"/>
</dbReference>
<dbReference type="InterPro" id="IPR056632">
    <property type="entry name" value="DUF7730"/>
</dbReference>
<dbReference type="InterPro" id="IPR038883">
    <property type="entry name" value="AN11006-like"/>
</dbReference>
<gene>
    <name evidence="2" type="ORF">BT63DRAFT_426857</name>
</gene>
<sequence length="333" mass="38740">MVSTESPQCSGFLYMLPPEIRLIVYGYLLTAPPEPLTSNKPTRTEQDIVLGPCRDMSGDYVTDIHGGSQWTHPPCFDGFPYNIPPRRLFPQILRACKQIHEEAHEILYRHNVFRLYTRSKVYPEKVECMVPRRLTNFITTLHVPMEAAYYNEPLATLLGQFPALRTVHGKTSWPQTYVSYQGRPNEQHEVHTLDVLEELSQIPRIKKIKCFFELKYFHGSSQDEGSDCESVRGLWLPNTLPKQQVEADIDGKNPVRTLELANFIFHRWWRKQIQAELRRRDILQDVPTAWRFLTDASGRQPFPWVEMATGVHQDHIKCEIVDRHETITGTEEL</sequence>
<keyword evidence="3" id="KW-1185">Reference proteome</keyword>
<dbReference type="Pfam" id="PF24864">
    <property type="entry name" value="DUF7730"/>
    <property type="match status" value="1"/>
</dbReference>
<reference evidence="2" key="1">
    <citation type="journal article" date="2020" name="Stud. Mycol.">
        <title>101 Dothideomycetes genomes: a test case for predicting lifestyles and emergence of pathogens.</title>
        <authorList>
            <person name="Haridas S."/>
            <person name="Albert R."/>
            <person name="Binder M."/>
            <person name="Bloem J."/>
            <person name="Labutti K."/>
            <person name="Salamov A."/>
            <person name="Andreopoulos B."/>
            <person name="Baker S."/>
            <person name="Barry K."/>
            <person name="Bills G."/>
            <person name="Bluhm B."/>
            <person name="Cannon C."/>
            <person name="Castanera R."/>
            <person name="Culley D."/>
            <person name="Daum C."/>
            <person name="Ezra D."/>
            <person name="Gonzalez J."/>
            <person name="Henrissat B."/>
            <person name="Kuo A."/>
            <person name="Liang C."/>
            <person name="Lipzen A."/>
            <person name="Lutzoni F."/>
            <person name="Magnuson J."/>
            <person name="Mondo S."/>
            <person name="Nolan M."/>
            <person name="Ohm R."/>
            <person name="Pangilinan J."/>
            <person name="Park H.-J."/>
            <person name="Ramirez L."/>
            <person name="Alfaro M."/>
            <person name="Sun H."/>
            <person name="Tritt A."/>
            <person name="Yoshinaga Y."/>
            <person name="Zwiers L.-H."/>
            <person name="Turgeon B."/>
            <person name="Goodwin S."/>
            <person name="Spatafora J."/>
            <person name="Crous P."/>
            <person name="Grigoriev I."/>
        </authorList>
    </citation>
    <scope>NUCLEOTIDE SEQUENCE</scope>
    <source>
        <strain evidence="2">CBS 115976</strain>
    </source>
</reference>
<dbReference type="AlphaFoldDB" id="A0A6A6U6X7"/>
<organism evidence="2 3">
    <name type="scientific">Microthyrium microscopicum</name>
    <dbReference type="NCBI Taxonomy" id="703497"/>
    <lineage>
        <taxon>Eukaryota</taxon>
        <taxon>Fungi</taxon>
        <taxon>Dikarya</taxon>
        <taxon>Ascomycota</taxon>
        <taxon>Pezizomycotina</taxon>
        <taxon>Dothideomycetes</taxon>
        <taxon>Dothideomycetes incertae sedis</taxon>
        <taxon>Microthyriales</taxon>
        <taxon>Microthyriaceae</taxon>
        <taxon>Microthyrium</taxon>
    </lineage>
</organism>
<evidence type="ECO:0000313" key="3">
    <source>
        <dbReference type="Proteomes" id="UP000799302"/>
    </source>
</evidence>
<dbReference type="EMBL" id="MU004237">
    <property type="protein sequence ID" value="KAF2668015.1"/>
    <property type="molecule type" value="Genomic_DNA"/>
</dbReference>
<name>A0A6A6U6X7_9PEZI</name>
<proteinExistence type="predicted"/>
<dbReference type="Proteomes" id="UP000799302">
    <property type="component" value="Unassembled WGS sequence"/>
</dbReference>
<evidence type="ECO:0000313" key="2">
    <source>
        <dbReference type="EMBL" id="KAF2668015.1"/>
    </source>
</evidence>
<dbReference type="OrthoDB" id="2951834at2759"/>
<feature type="domain" description="DUF7730" evidence="1">
    <location>
        <begin position="9"/>
        <end position="144"/>
    </location>
</feature>
<accession>A0A6A6U6X7</accession>
<evidence type="ECO:0000259" key="1">
    <source>
        <dbReference type="Pfam" id="PF24864"/>
    </source>
</evidence>